<evidence type="ECO:0000256" key="2">
    <source>
        <dbReference type="ARBA" id="ARBA00022598"/>
    </source>
</evidence>
<protein>
    <submittedName>
        <fullName evidence="9">Dihydrofolate synthase @ Folylpolyglutamate synthase</fullName>
        <ecNumber evidence="9">6.3.2.12</ecNumber>
        <ecNumber evidence="9">6.3.2.17</ecNumber>
    </submittedName>
</protein>
<dbReference type="SUPFAM" id="SSF53244">
    <property type="entry name" value="MurD-like peptide ligases, peptide-binding domain"/>
    <property type="match status" value="1"/>
</dbReference>
<dbReference type="AlphaFoldDB" id="A0A1W1E5Z4"/>
<proteinExistence type="inferred from homology"/>
<evidence type="ECO:0000256" key="5">
    <source>
        <dbReference type="ARBA" id="ARBA00022840"/>
    </source>
</evidence>
<reference evidence="9" key="1">
    <citation type="submission" date="2016-10" db="EMBL/GenBank/DDBJ databases">
        <authorList>
            <person name="de Groot N.N."/>
        </authorList>
    </citation>
    <scope>NUCLEOTIDE SEQUENCE</scope>
</reference>
<dbReference type="EC" id="6.3.2.12" evidence="9"/>
<feature type="domain" description="Mur ligase central" evidence="8">
    <location>
        <begin position="48"/>
        <end position="187"/>
    </location>
</feature>
<dbReference type="EMBL" id="FPIA01000151">
    <property type="protein sequence ID" value="SFV89394.1"/>
    <property type="molecule type" value="Genomic_DNA"/>
</dbReference>
<evidence type="ECO:0000313" key="9">
    <source>
        <dbReference type="EMBL" id="SFV89394.1"/>
    </source>
</evidence>
<evidence type="ECO:0000259" key="7">
    <source>
        <dbReference type="Pfam" id="PF02875"/>
    </source>
</evidence>
<feature type="domain" description="Mur ligase C-terminal" evidence="7">
    <location>
        <begin position="267"/>
        <end position="383"/>
    </location>
</feature>
<dbReference type="GO" id="GO:0005737">
    <property type="term" value="C:cytoplasm"/>
    <property type="evidence" value="ECO:0007669"/>
    <property type="project" value="TreeGrafter"/>
</dbReference>
<evidence type="ECO:0000256" key="3">
    <source>
        <dbReference type="ARBA" id="ARBA00022723"/>
    </source>
</evidence>
<dbReference type="NCBIfam" id="TIGR01499">
    <property type="entry name" value="folC"/>
    <property type="match status" value="1"/>
</dbReference>
<evidence type="ECO:0000256" key="6">
    <source>
        <dbReference type="ARBA" id="ARBA00022842"/>
    </source>
</evidence>
<dbReference type="Gene3D" id="3.40.1190.10">
    <property type="entry name" value="Mur-like, catalytic domain"/>
    <property type="match status" value="1"/>
</dbReference>
<dbReference type="InterPro" id="IPR004101">
    <property type="entry name" value="Mur_ligase_C"/>
</dbReference>
<dbReference type="InterPro" id="IPR036615">
    <property type="entry name" value="Mur_ligase_C_dom_sf"/>
</dbReference>
<dbReference type="GO" id="GO:0005524">
    <property type="term" value="F:ATP binding"/>
    <property type="evidence" value="ECO:0007669"/>
    <property type="project" value="UniProtKB-KW"/>
</dbReference>
<dbReference type="EC" id="6.3.2.17" evidence="9"/>
<evidence type="ECO:0000256" key="1">
    <source>
        <dbReference type="ARBA" id="ARBA00008276"/>
    </source>
</evidence>
<keyword evidence="5" id="KW-0067">ATP-binding</keyword>
<dbReference type="InterPro" id="IPR036565">
    <property type="entry name" value="Mur-like_cat_sf"/>
</dbReference>
<dbReference type="PANTHER" id="PTHR11136:SF0">
    <property type="entry name" value="DIHYDROFOLATE SYNTHETASE-RELATED"/>
    <property type="match status" value="1"/>
</dbReference>
<dbReference type="GO" id="GO:0008841">
    <property type="term" value="F:dihydrofolate synthase activity"/>
    <property type="evidence" value="ECO:0007669"/>
    <property type="project" value="UniProtKB-EC"/>
</dbReference>
<dbReference type="PIRSF" id="PIRSF001563">
    <property type="entry name" value="Folylpolyglu_synth"/>
    <property type="match status" value="1"/>
</dbReference>
<accession>A0A1W1E5Z4</accession>
<keyword evidence="4" id="KW-0547">Nucleotide-binding</keyword>
<dbReference type="GO" id="GO:0004326">
    <property type="term" value="F:tetrahydrofolylpolyglutamate synthase activity"/>
    <property type="evidence" value="ECO:0007669"/>
    <property type="project" value="UniProtKB-EC"/>
</dbReference>
<dbReference type="Pfam" id="PF08245">
    <property type="entry name" value="Mur_ligase_M"/>
    <property type="match status" value="1"/>
</dbReference>
<name>A0A1W1E5Z4_9ZZZZ</name>
<evidence type="ECO:0000259" key="8">
    <source>
        <dbReference type="Pfam" id="PF08245"/>
    </source>
</evidence>
<dbReference type="InterPro" id="IPR013221">
    <property type="entry name" value="Mur_ligase_cen"/>
</dbReference>
<dbReference type="Pfam" id="PF02875">
    <property type="entry name" value="Mur_ligase_C"/>
    <property type="match status" value="1"/>
</dbReference>
<keyword evidence="2 9" id="KW-0436">Ligase</keyword>
<keyword evidence="6" id="KW-0460">Magnesium</keyword>
<gene>
    <name evidence="9" type="ORF">MNB_SUP05-SYMBIONT-7-580</name>
</gene>
<comment type="similarity">
    <text evidence="1">Belongs to the folylpolyglutamate synthase family.</text>
</comment>
<dbReference type="InterPro" id="IPR001645">
    <property type="entry name" value="Folylpolyglutamate_synth"/>
</dbReference>
<keyword evidence="3" id="KW-0479">Metal-binding</keyword>
<evidence type="ECO:0000256" key="4">
    <source>
        <dbReference type="ARBA" id="ARBA00022741"/>
    </source>
</evidence>
<organism evidence="9">
    <name type="scientific">hydrothermal vent metagenome</name>
    <dbReference type="NCBI Taxonomy" id="652676"/>
    <lineage>
        <taxon>unclassified sequences</taxon>
        <taxon>metagenomes</taxon>
        <taxon>ecological metagenomes</taxon>
    </lineage>
</organism>
<dbReference type="GO" id="GO:0046872">
    <property type="term" value="F:metal ion binding"/>
    <property type="evidence" value="ECO:0007669"/>
    <property type="project" value="UniProtKB-KW"/>
</dbReference>
<dbReference type="SUPFAM" id="SSF53623">
    <property type="entry name" value="MurD-like peptide ligases, catalytic domain"/>
    <property type="match status" value="1"/>
</dbReference>
<dbReference type="PANTHER" id="PTHR11136">
    <property type="entry name" value="FOLYLPOLYGLUTAMATE SYNTHASE-RELATED"/>
    <property type="match status" value="1"/>
</dbReference>
<dbReference type="Gene3D" id="3.90.190.20">
    <property type="entry name" value="Mur ligase, C-terminal domain"/>
    <property type="match status" value="1"/>
</dbReference>
<sequence>MGRVKTLDEWLNYQENLHTQEIDLGLNRIQKVYRVLFPNKVDFKVITVAGTNGKGSTIAFIDSIYQQANIKVATFTSPHINQYNERFTIEGVQVCDAQICAAFEKIEQVREDISLTYFEFSTLAALVIFAHEKVAVAVLEIGLGGRLDSVNVVDSDVAVITSIDIDHTDYLGDTREVIGFEKAGIMRANMPCVCGDLNPPKTIGEVAKKVGAILTFTDAPYLGAIGLQGEHQKRNASLAVEVVKQLSAFSINQNHYTNGIEKAELAGRFQIKTIHDKIVVLDVAHNPAAIQVLADTLKKDKQPTLAIFSALEDKNITEMIEIISPLIDEWLLVPLDTSRAITMQALTQKFSLSSKVRACDDMPSAIHQALNTNQAQRIVIFGSFYVVTDALKIL</sequence>